<protein>
    <submittedName>
        <fullName evidence="1">Terminase small subunit</fullName>
    </submittedName>
</protein>
<accession>A0A8S5QRB3</accession>
<reference evidence="1" key="1">
    <citation type="journal article" date="2021" name="Proc. Natl. Acad. Sci. U.S.A.">
        <title>A Catalog of Tens of Thousands of Viruses from Human Metagenomes Reveals Hidden Associations with Chronic Diseases.</title>
        <authorList>
            <person name="Tisza M.J."/>
            <person name="Buck C.B."/>
        </authorList>
    </citation>
    <scope>NUCLEOTIDE SEQUENCE</scope>
    <source>
        <strain evidence="1">Ct6oU4</strain>
    </source>
</reference>
<dbReference type="Pfam" id="PF05119">
    <property type="entry name" value="Terminase_4"/>
    <property type="match status" value="1"/>
</dbReference>
<dbReference type="EMBL" id="BK015709">
    <property type="protein sequence ID" value="DAE21172.1"/>
    <property type="molecule type" value="Genomic_DNA"/>
</dbReference>
<name>A0A8S5QRB3_9CAUD</name>
<sequence length="136" mass="15318">MGQIEEKRHYVLEIRERMEARGLYDESLEPAIGVLAGLLCRLDTIRESIAEEGTMLTVVSREGNPRTILNPAVSAEIQCTEEIRKYFRDLGLSVAKPAGFVNQEKDARPRTGDRLVSLMEGLGGQKPTLYRKKEKN</sequence>
<evidence type="ECO:0000313" key="1">
    <source>
        <dbReference type="EMBL" id="DAE21172.1"/>
    </source>
</evidence>
<dbReference type="InterPro" id="IPR006448">
    <property type="entry name" value="Phage_term_ssu_P27"/>
</dbReference>
<proteinExistence type="predicted"/>
<organism evidence="1">
    <name type="scientific">Siphoviridae sp. ct6oU4</name>
    <dbReference type="NCBI Taxonomy" id="2826299"/>
    <lineage>
        <taxon>Viruses</taxon>
        <taxon>Duplodnaviria</taxon>
        <taxon>Heunggongvirae</taxon>
        <taxon>Uroviricota</taxon>
        <taxon>Caudoviricetes</taxon>
    </lineage>
</organism>